<comment type="subcellular location">
    <subcellularLocation>
        <location evidence="1 8">Cell membrane</location>
        <topology evidence="1 8">Multi-pass membrane protein</topology>
    </subcellularLocation>
</comment>
<dbReference type="OrthoDB" id="1869498at2759"/>
<keyword evidence="4 8" id="KW-1003">Cell membrane</keyword>
<feature type="transmembrane region" description="Helical" evidence="8">
    <location>
        <begin position="72"/>
        <end position="92"/>
    </location>
</feature>
<evidence type="ECO:0000256" key="8">
    <source>
        <dbReference type="RuleBase" id="RU361233"/>
    </source>
</evidence>
<evidence type="ECO:0000256" key="4">
    <source>
        <dbReference type="ARBA" id="ARBA00022475"/>
    </source>
</evidence>
<keyword evidence="5 8" id="KW-0812">Transmembrane</keyword>
<keyword evidence="6 8" id="KW-1133">Transmembrane helix</keyword>
<comment type="subunit">
    <text evidence="3 8">Homodimer and heterodimers.</text>
</comment>
<dbReference type="EMBL" id="JABCRI010000021">
    <property type="protein sequence ID" value="KAF8380292.1"/>
    <property type="molecule type" value="Genomic_DNA"/>
</dbReference>
<feature type="transmembrane region" description="Helical" evidence="8">
    <location>
        <begin position="148"/>
        <end position="172"/>
    </location>
</feature>
<keyword evidence="7 8" id="KW-0472">Membrane</keyword>
<dbReference type="InterPro" id="IPR006702">
    <property type="entry name" value="CASP_dom"/>
</dbReference>
<feature type="transmembrane region" description="Helical" evidence="8">
    <location>
        <begin position="112"/>
        <end position="136"/>
    </location>
</feature>
<dbReference type="Proteomes" id="UP000655225">
    <property type="component" value="Unassembled WGS sequence"/>
</dbReference>
<dbReference type="OMA" id="MEQVDEP"/>
<keyword evidence="11" id="KW-1185">Reference proteome</keyword>
<evidence type="ECO:0000259" key="9">
    <source>
        <dbReference type="Pfam" id="PF04535"/>
    </source>
</evidence>
<proteinExistence type="inferred from homology"/>
<accession>A0A835D1J0</accession>
<dbReference type="GO" id="GO:0005886">
    <property type="term" value="C:plasma membrane"/>
    <property type="evidence" value="ECO:0007669"/>
    <property type="project" value="UniProtKB-SubCell"/>
</dbReference>
<evidence type="ECO:0000256" key="7">
    <source>
        <dbReference type="ARBA" id="ARBA00023136"/>
    </source>
</evidence>
<comment type="caution">
    <text evidence="10">The sequence shown here is derived from an EMBL/GenBank/DDBJ whole genome shotgun (WGS) entry which is preliminary data.</text>
</comment>
<evidence type="ECO:0000256" key="6">
    <source>
        <dbReference type="ARBA" id="ARBA00022989"/>
    </source>
</evidence>
<feature type="transmembrane region" description="Helical" evidence="8">
    <location>
        <begin position="38"/>
        <end position="57"/>
    </location>
</feature>
<feature type="domain" description="Casparian strip membrane protein" evidence="9">
    <location>
        <begin position="32"/>
        <end position="133"/>
    </location>
</feature>
<dbReference type="Pfam" id="PF04535">
    <property type="entry name" value="CASP_dom"/>
    <property type="match status" value="1"/>
</dbReference>
<evidence type="ECO:0000256" key="1">
    <source>
        <dbReference type="ARBA" id="ARBA00004651"/>
    </source>
</evidence>
<dbReference type="PANTHER" id="PTHR33573:SF15">
    <property type="entry name" value="CASP-LIKE PROTEIN 4A4"/>
    <property type="match status" value="1"/>
</dbReference>
<evidence type="ECO:0000313" key="10">
    <source>
        <dbReference type="EMBL" id="KAF8380292.1"/>
    </source>
</evidence>
<evidence type="ECO:0000256" key="5">
    <source>
        <dbReference type="ARBA" id="ARBA00022692"/>
    </source>
</evidence>
<evidence type="ECO:0000256" key="3">
    <source>
        <dbReference type="ARBA" id="ARBA00011489"/>
    </source>
</evidence>
<organism evidence="10 11">
    <name type="scientific">Tetracentron sinense</name>
    <name type="common">Spur-leaf</name>
    <dbReference type="NCBI Taxonomy" id="13715"/>
    <lineage>
        <taxon>Eukaryota</taxon>
        <taxon>Viridiplantae</taxon>
        <taxon>Streptophyta</taxon>
        <taxon>Embryophyta</taxon>
        <taxon>Tracheophyta</taxon>
        <taxon>Spermatophyta</taxon>
        <taxon>Magnoliopsida</taxon>
        <taxon>Trochodendrales</taxon>
        <taxon>Trochodendraceae</taxon>
        <taxon>Tetracentron</taxon>
    </lineage>
</organism>
<reference evidence="10 11" key="1">
    <citation type="submission" date="2020-04" db="EMBL/GenBank/DDBJ databases">
        <title>Plant Genome Project.</title>
        <authorList>
            <person name="Zhang R.-G."/>
        </authorList>
    </citation>
    <scope>NUCLEOTIDE SEQUENCE [LARGE SCALE GENOMIC DNA]</scope>
    <source>
        <strain evidence="10">YNK0</strain>
        <tissue evidence="10">Leaf</tissue>
    </source>
</reference>
<dbReference type="AlphaFoldDB" id="A0A835D1J0"/>
<comment type="similarity">
    <text evidence="2 8">Belongs to the Casparian strip membrane proteins (CASP) family.</text>
</comment>
<protein>
    <recommendedName>
        <fullName evidence="8">CASP-like protein</fullName>
    </recommendedName>
</protein>
<evidence type="ECO:0000256" key="2">
    <source>
        <dbReference type="ARBA" id="ARBA00007651"/>
    </source>
</evidence>
<dbReference type="PANTHER" id="PTHR33573">
    <property type="entry name" value="CASP-LIKE PROTEIN 4A4"/>
    <property type="match status" value="1"/>
</dbReference>
<gene>
    <name evidence="10" type="ORF">HHK36_027774</name>
</gene>
<name>A0A835D1J0_TETSI</name>
<sequence>MASVSPVVQLQLPTPSPFTHSVASTGWSTRPSIHLSNLFLRSLALLFSITSVLSLGAPSTQHGETPFSGYPELRYCFIVTILASLYSAFQLFKGICDISHRGLLISDMTSDYISFVLDQLVGYLLISSSSVTVLGLEKIELGTSLWKAAIVTLCMSFAAFVAIVACTLLSGYKLCKRIIW</sequence>
<evidence type="ECO:0000313" key="11">
    <source>
        <dbReference type="Proteomes" id="UP000655225"/>
    </source>
</evidence>